<feature type="domain" description="5'-Nucleotidase C-terminal" evidence="3">
    <location>
        <begin position="26"/>
        <end position="233"/>
    </location>
</feature>
<evidence type="ECO:0000259" key="3">
    <source>
        <dbReference type="Pfam" id="PF02872"/>
    </source>
</evidence>
<dbReference type="Proteomes" id="UP000818624">
    <property type="component" value="Chromosome 3"/>
</dbReference>
<evidence type="ECO:0000313" key="5">
    <source>
        <dbReference type="Proteomes" id="UP000818624"/>
    </source>
</evidence>
<evidence type="ECO:0000256" key="1">
    <source>
        <dbReference type="ARBA" id="ARBA00006654"/>
    </source>
</evidence>
<evidence type="ECO:0000313" key="4">
    <source>
        <dbReference type="EMBL" id="WFD48384.1"/>
    </source>
</evidence>
<gene>
    <name evidence="4" type="ORF">GLX27_003054</name>
</gene>
<sequence>MLDNLMDHVSKSVGQPVAYTLTPWDARASNVRMEESPLGDFVSDILLISIETMLRMQKKSNKTIGAGERVADCCLICGGSLRSDSVFGPGEITLSNILEIMPFEDPIVVKQLTGQQLWDALENGFSQYPKQEGRFPQIAGMRVVWDSSKEPFHRVVSVDFLRLPFDGKFSSSEKLKMKIRNEFKLVSSGEADDDVVTIHRIPAGIKEPLQLDKKYNVVTRGYLANGNDGYTTLLDGDFVVDFEAGELMSTIVRKYLLGASYIYRWKQLRERMNGAADSSHTSADALSADTSTDSMSASKHLSAKTDTAVQRAYDLCHGLDGPNTNSATPLVIDNSFAGIREALFVAGNEHHSMHDMASQKYTNQLDGNNAEVDTKAVKEDAHSAPDNLAVVVALADGRMVDRARQH</sequence>
<accession>A0ABY8ETW6</accession>
<feature type="region of interest" description="Disordered" evidence="2">
    <location>
        <begin position="279"/>
        <end position="299"/>
    </location>
</feature>
<dbReference type="PANTHER" id="PTHR11575">
    <property type="entry name" value="5'-NUCLEOTIDASE-RELATED"/>
    <property type="match status" value="1"/>
</dbReference>
<name>A0ABY8ETW6_MALFU</name>
<reference evidence="4 5" key="1">
    <citation type="journal article" date="2020" name="Elife">
        <title>Loss of centromere function drives karyotype evolution in closely related Malassezia species.</title>
        <authorList>
            <person name="Sankaranarayanan S.R."/>
            <person name="Ianiri G."/>
            <person name="Coelho M.A."/>
            <person name="Reza M.H."/>
            <person name="Thimmappa B.C."/>
            <person name="Ganguly P."/>
            <person name="Vadnala R.N."/>
            <person name="Sun S."/>
            <person name="Siddharthan R."/>
            <person name="Tellgren-Roth C."/>
            <person name="Dawson T.L."/>
            <person name="Heitman J."/>
            <person name="Sanyal K."/>
        </authorList>
    </citation>
    <scope>NUCLEOTIDE SEQUENCE [LARGE SCALE GENOMIC DNA]</scope>
    <source>
        <strain evidence="4">CBS14141</strain>
    </source>
</reference>
<dbReference type="Gene3D" id="3.90.780.10">
    <property type="entry name" value="5'-Nucleotidase, C-terminal domain"/>
    <property type="match status" value="1"/>
</dbReference>
<dbReference type="PANTHER" id="PTHR11575:SF48">
    <property type="entry name" value="5'-NUCLEOTIDASE"/>
    <property type="match status" value="1"/>
</dbReference>
<dbReference type="InterPro" id="IPR008334">
    <property type="entry name" value="5'-Nucleotdase_C"/>
</dbReference>
<feature type="compositionally biased region" description="Low complexity" evidence="2">
    <location>
        <begin position="279"/>
        <end position="298"/>
    </location>
</feature>
<evidence type="ECO:0000256" key="2">
    <source>
        <dbReference type="SAM" id="MobiDB-lite"/>
    </source>
</evidence>
<dbReference type="EMBL" id="CP046236">
    <property type="protein sequence ID" value="WFD48384.1"/>
    <property type="molecule type" value="Genomic_DNA"/>
</dbReference>
<dbReference type="InterPro" id="IPR036907">
    <property type="entry name" value="5'-Nucleotdase_C_sf"/>
</dbReference>
<dbReference type="Pfam" id="PF02872">
    <property type="entry name" value="5_nucleotid_C"/>
    <property type="match status" value="1"/>
</dbReference>
<keyword evidence="5" id="KW-1185">Reference proteome</keyword>
<proteinExistence type="inferred from homology"/>
<dbReference type="InterPro" id="IPR006179">
    <property type="entry name" value="5_nucleotidase/apyrase"/>
</dbReference>
<protein>
    <recommendedName>
        <fullName evidence="3">5'-Nucleotidase C-terminal domain-containing protein</fullName>
    </recommendedName>
</protein>
<comment type="similarity">
    <text evidence="1">Belongs to the 5'-nucleotidase family.</text>
</comment>
<organism evidence="4 5">
    <name type="scientific">Malassezia furfur</name>
    <name type="common">Pityriasis versicolor infection agent</name>
    <name type="synonym">Pityrosporum furfur</name>
    <dbReference type="NCBI Taxonomy" id="55194"/>
    <lineage>
        <taxon>Eukaryota</taxon>
        <taxon>Fungi</taxon>
        <taxon>Dikarya</taxon>
        <taxon>Basidiomycota</taxon>
        <taxon>Ustilaginomycotina</taxon>
        <taxon>Malasseziomycetes</taxon>
        <taxon>Malasseziales</taxon>
        <taxon>Malasseziaceae</taxon>
        <taxon>Malassezia</taxon>
    </lineage>
</organism>
<dbReference type="SUPFAM" id="SSF55816">
    <property type="entry name" value="5'-nucleotidase (syn. UDP-sugar hydrolase), C-terminal domain"/>
    <property type="match status" value="1"/>
</dbReference>